<evidence type="ECO:0000313" key="2">
    <source>
        <dbReference type="Proteomes" id="UP000034176"/>
    </source>
</evidence>
<protein>
    <recommendedName>
        <fullName evidence="3">Nucleoid-associated protein</fullName>
    </recommendedName>
</protein>
<evidence type="ECO:0008006" key="3">
    <source>
        <dbReference type="Google" id="ProtNLM"/>
    </source>
</evidence>
<dbReference type="Pfam" id="PF02575">
    <property type="entry name" value="YbaB_DNA_bd"/>
    <property type="match status" value="1"/>
</dbReference>
<sequence length="90" mass="9879">MQNPLKMLGDLNKMRSQAAQIQKQLEAEVFTVEQGRIKVEINGNQKILKVFIDGQPVEELTEILNQAITKSQQAAASKLASMSQALGLGQ</sequence>
<accession>A0A0G0B6G4</accession>
<dbReference type="InterPro" id="IPR004401">
    <property type="entry name" value="YbaB/EbfC"/>
</dbReference>
<dbReference type="EMBL" id="LBPN01000008">
    <property type="protein sequence ID" value="KKP59301.1"/>
    <property type="molecule type" value="Genomic_DNA"/>
</dbReference>
<dbReference type="AlphaFoldDB" id="A0A0G0B6G4"/>
<dbReference type="GO" id="GO:0003677">
    <property type="term" value="F:DNA binding"/>
    <property type="evidence" value="ECO:0007669"/>
    <property type="project" value="InterPro"/>
</dbReference>
<evidence type="ECO:0000313" key="1">
    <source>
        <dbReference type="EMBL" id="KKP59301.1"/>
    </source>
</evidence>
<organism evidence="1 2">
    <name type="scientific">Candidatus Gottesmanbacteria bacterium GW2011_GWA1_34_13</name>
    <dbReference type="NCBI Taxonomy" id="1618434"/>
    <lineage>
        <taxon>Bacteria</taxon>
        <taxon>Candidatus Gottesmaniibacteriota</taxon>
    </lineage>
</organism>
<name>A0A0G0B6G4_9BACT</name>
<comment type="caution">
    <text evidence="1">The sequence shown here is derived from an EMBL/GenBank/DDBJ whole genome shotgun (WGS) entry which is preliminary data.</text>
</comment>
<proteinExistence type="predicted"/>
<gene>
    <name evidence="1" type="ORF">UR52_C0008G0011</name>
</gene>
<dbReference type="SUPFAM" id="SSF82607">
    <property type="entry name" value="YbaB-like"/>
    <property type="match status" value="1"/>
</dbReference>
<dbReference type="STRING" id="1618434.UR52_C0008G0011"/>
<reference evidence="1 2" key="1">
    <citation type="journal article" date="2015" name="Nature">
        <title>rRNA introns, odd ribosomes, and small enigmatic genomes across a large radiation of phyla.</title>
        <authorList>
            <person name="Brown C.T."/>
            <person name="Hug L.A."/>
            <person name="Thomas B.C."/>
            <person name="Sharon I."/>
            <person name="Castelle C.J."/>
            <person name="Singh A."/>
            <person name="Wilkins M.J."/>
            <person name="Williams K.H."/>
            <person name="Banfield J.F."/>
        </authorList>
    </citation>
    <scope>NUCLEOTIDE SEQUENCE [LARGE SCALE GENOMIC DNA]</scope>
</reference>
<dbReference type="InterPro" id="IPR036894">
    <property type="entry name" value="YbaB-like_sf"/>
</dbReference>
<dbReference type="Gene3D" id="3.30.1310.10">
    <property type="entry name" value="Nucleoid-associated protein YbaB-like domain"/>
    <property type="match status" value="1"/>
</dbReference>
<dbReference type="Proteomes" id="UP000034176">
    <property type="component" value="Unassembled WGS sequence"/>
</dbReference>